<reference evidence="3" key="1">
    <citation type="journal article" date="2014" name="Int. J. Syst. Evol. Microbiol.">
        <title>Complete genome sequence of Corynebacterium casei LMG S-19264T (=DSM 44701T), isolated from a smear-ripened cheese.</title>
        <authorList>
            <consortium name="US DOE Joint Genome Institute (JGI-PGF)"/>
            <person name="Walter F."/>
            <person name="Albersmeier A."/>
            <person name="Kalinowski J."/>
            <person name="Ruckert C."/>
        </authorList>
    </citation>
    <scope>NUCLEOTIDE SEQUENCE</scope>
    <source>
        <strain evidence="3">JCM 14265</strain>
    </source>
</reference>
<dbReference type="Proteomes" id="UP001567571">
    <property type="component" value="Unassembled WGS sequence"/>
</dbReference>
<accession>A0AAV3SPJ2</accession>
<name>A0AAV3SPJ2_9EURY</name>
<dbReference type="Pfam" id="PF06510">
    <property type="entry name" value="DUF1102"/>
    <property type="match status" value="1"/>
</dbReference>
<sequence length="523" mass="53790">MSTTRRTLTLTLLLVAAGSLAFATGAAVIDGPADTVADGDLAIERADGPSGRYAYFDSDDEIAIDVSASNPNVRDPSFEGVNIGTTGRIDDVFEITYTADQYARVWIDHPDENVTFVADGTSIEGRSSNVTLAPNETVAVGLRIDARGAAAGTALGGDDFDIRAEIAEPEDAGTTALNSDDADDAEDGGATTTVRALAADTREFDAGGLSPGQAVTFDAGRMELAGGNVTLDRVRIADTPGGDVGFRTVGRPGPFASAGPLADSRGAAPNGYFEFNHTFTAEEVSGVRFSVSVDREYLNDTGGDPEDLALFRRSESEPDGWERLETERVDPSVRQFLDLPEDRVHVEATTDDFSVFAVATERPVVRATGASLDRTAVAPGESVVVRATVANEGGADGSREVTVTADGDPVATRLVDLDPDESTALAFEPAFDDPGTYEVAVGDAAAGTLVVGDPGGDESDGDGAASAGGGSDAGDAGSNDASDAADSPTEEPSGIDPSNLGGLAAFLVIVLVSVALVRRMPRS</sequence>
<reference evidence="4 6" key="3">
    <citation type="submission" date="2024-06" db="EMBL/GenBank/DDBJ databases">
        <title>Halorubrum miltondacostae sp. nov., a potential PHA producer isolated from an inland solar saltern in Rio Maior, Portugal.</title>
        <authorList>
            <person name="Albuquerque L."/>
            <person name="Viver T."/>
            <person name="Barroso C."/>
            <person name="Claudino R."/>
            <person name="Galvan M."/>
            <person name="Simoes G."/>
            <person name="Lobo Da Cunha A."/>
            <person name="Egas C."/>
        </authorList>
    </citation>
    <scope>NUCLEOTIDE SEQUENCE [LARGE SCALE GENOMIC DNA]</scope>
    <source>
        <strain evidence="4 6">DSM 18646</strain>
    </source>
</reference>
<feature type="transmembrane region" description="Helical" evidence="2">
    <location>
        <begin position="500"/>
        <end position="517"/>
    </location>
</feature>
<evidence type="ECO:0000313" key="4">
    <source>
        <dbReference type="EMBL" id="MEZ3168025.1"/>
    </source>
</evidence>
<dbReference type="InterPro" id="IPR009482">
    <property type="entry name" value="DUF1102"/>
</dbReference>
<evidence type="ECO:0000313" key="6">
    <source>
        <dbReference type="Proteomes" id="UP001567571"/>
    </source>
</evidence>
<feature type="compositionally biased region" description="Low complexity" evidence="1">
    <location>
        <begin position="473"/>
        <end position="487"/>
    </location>
</feature>
<evidence type="ECO:0000313" key="3">
    <source>
        <dbReference type="EMBL" id="GAA0536474.1"/>
    </source>
</evidence>
<comment type="caution">
    <text evidence="3">The sequence shown here is derived from an EMBL/GenBank/DDBJ whole genome shotgun (WGS) entry which is preliminary data.</text>
</comment>
<dbReference type="EMBL" id="BAAADQ010000003">
    <property type="protein sequence ID" value="GAA0536474.1"/>
    <property type="molecule type" value="Genomic_DNA"/>
</dbReference>
<evidence type="ECO:0000313" key="5">
    <source>
        <dbReference type="Proteomes" id="UP001501425"/>
    </source>
</evidence>
<reference evidence="3" key="2">
    <citation type="submission" date="2023-12" db="EMBL/GenBank/DDBJ databases">
        <authorList>
            <person name="Sun Q."/>
            <person name="Inoue M."/>
        </authorList>
    </citation>
    <scope>NUCLEOTIDE SEQUENCE</scope>
    <source>
        <strain evidence="3">JCM 14265</strain>
    </source>
</reference>
<dbReference type="InterPro" id="IPR013783">
    <property type="entry name" value="Ig-like_fold"/>
</dbReference>
<dbReference type="RefSeq" id="WP_343777091.1">
    <property type="nucleotide sequence ID" value="NZ_BAAADQ010000003.1"/>
</dbReference>
<organism evidence="3 5">
    <name type="scientific">Halorubrum ejinorense</name>
    <dbReference type="NCBI Taxonomy" id="425309"/>
    <lineage>
        <taxon>Archaea</taxon>
        <taxon>Methanobacteriati</taxon>
        <taxon>Methanobacteriota</taxon>
        <taxon>Stenosarchaea group</taxon>
        <taxon>Halobacteria</taxon>
        <taxon>Halobacteriales</taxon>
        <taxon>Haloferacaceae</taxon>
        <taxon>Halorubrum</taxon>
    </lineage>
</organism>
<dbReference type="Proteomes" id="UP001501425">
    <property type="component" value="Unassembled WGS sequence"/>
</dbReference>
<dbReference type="EMBL" id="JBEDNW010000006">
    <property type="protein sequence ID" value="MEZ3168025.1"/>
    <property type="molecule type" value="Genomic_DNA"/>
</dbReference>
<keyword evidence="2" id="KW-0812">Transmembrane</keyword>
<dbReference type="Gene3D" id="2.60.40.10">
    <property type="entry name" value="Immunoglobulins"/>
    <property type="match status" value="1"/>
</dbReference>
<keyword evidence="6" id="KW-1185">Reference proteome</keyword>
<keyword evidence="2" id="KW-1133">Transmembrane helix</keyword>
<gene>
    <name evidence="4" type="ORF">ABNG02_11905</name>
    <name evidence="3" type="ORF">GCM10008994_09450</name>
</gene>
<evidence type="ECO:0000256" key="1">
    <source>
        <dbReference type="SAM" id="MobiDB-lite"/>
    </source>
</evidence>
<proteinExistence type="predicted"/>
<feature type="region of interest" description="Disordered" evidence="1">
    <location>
        <begin position="169"/>
        <end position="189"/>
    </location>
</feature>
<dbReference type="AlphaFoldDB" id="A0AAV3SPJ2"/>
<protein>
    <submittedName>
        <fullName evidence="4">DUF1102 domain-containing protein</fullName>
    </submittedName>
</protein>
<evidence type="ECO:0000256" key="2">
    <source>
        <dbReference type="SAM" id="Phobius"/>
    </source>
</evidence>
<keyword evidence="2" id="KW-0472">Membrane</keyword>
<feature type="region of interest" description="Disordered" evidence="1">
    <location>
        <begin position="448"/>
        <end position="497"/>
    </location>
</feature>